<dbReference type="AlphaFoldDB" id="A0A6G1KG47"/>
<dbReference type="Proteomes" id="UP000799428">
    <property type="component" value="Unassembled WGS sequence"/>
</dbReference>
<protein>
    <submittedName>
        <fullName evidence="2">Uncharacterized protein</fullName>
    </submittedName>
</protein>
<keyword evidence="3" id="KW-1185">Reference proteome</keyword>
<evidence type="ECO:0000256" key="1">
    <source>
        <dbReference type="SAM" id="MobiDB-lite"/>
    </source>
</evidence>
<proteinExistence type="predicted"/>
<feature type="region of interest" description="Disordered" evidence="1">
    <location>
        <begin position="1"/>
        <end position="31"/>
    </location>
</feature>
<evidence type="ECO:0000313" key="2">
    <source>
        <dbReference type="EMBL" id="KAF2711819.1"/>
    </source>
</evidence>
<name>A0A6G1KG47_9PLEO</name>
<organism evidence="2 3">
    <name type="scientific">Pleomassaria siparia CBS 279.74</name>
    <dbReference type="NCBI Taxonomy" id="1314801"/>
    <lineage>
        <taxon>Eukaryota</taxon>
        <taxon>Fungi</taxon>
        <taxon>Dikarya</taxon>
        <taxon>Ascomycota</taxon>
        <taxon>Pezizomycotina</taxon>
        <taxon>Dothideomycetes</taxon>
        <taxon>Pleosporomycetidae</taxon>
        <taxon>Pleosporales</taxon>
        <taxon>Pleomassariaceae</taxon>
        <taxon>Pleomassaria</taxon>
    </lineage>
</organism>
<reference evidence="2" key="1">
    <citation type="journal article" date="2020" name="Stud. Mycol.">
        <title>101 Dothideomycetes genomes: a test case for predicting lifestyles and emergence of pathogens.</title>
        <authorList>
            <person name="Haridas S."/>
            <person name="Albert R."/>
            <person name="Binder M."/>
            <person name="Bloem J."/>
            <person name="Labutti K."/>
            <person name="Salamov A."/>
            <person name="Andreopoulos B."/>
            <person name="Baker S."/>
            <person name="Barry K."/>
            <person name="Bills G."/>
            <person name="Bluhm B."/>
            <person name="Cannon C."/>
            <person name="Castanera R."/>
            <person name="Culley D."/>
            <person name="Daum C."/>
            <person name="Ezra D."/>
            <person name="Gonzalez J."/>
            <person name="Henrissat B."/>
            <person name="Kuo A."/>
            <person name="Liang C."/>
            <person name="Lipzen A."/>
            <person name="Lutzoni F."/>
            <person name="Magnuson J."/>
            <person name="Mondo S."/>
            <person name="Nolan M."/>
            <person name="Ohm R."/>
            <person name="Pangilinan J."/>
            <person name="Park H.-J."/>
            <person name="Ramirez L."/>
            <person name="Alfaro M."/>
            <person name="Sun H."/>
            <person name="Tritt A."/>
            <person name="Yoshinaga Y."/>
            <person name="Zwiers L.-H."/>
            <person name="Turgeon B."/>
            <person name="Goodwin S."/>
            <person name="Spatafora J."/>
            <person name="Crous P."/>
            <person name="Grigoriev I."/>
        </authorList>
    </citation>
    <scope>NUCLEOTIDE SEQUENCE</scope>
    <source>
        <strain evidence="2">CBS 279.74</strain>
    </source>
</reference>
<evidence type="ECO:0000313" key="3">
    <source>
        <dbReference type="Proteomes" id="UP000799428"/>
    </source>
</evidence>
<gene>
    <name evidence="2" type="ORF">K504DRAFT_453602</name>
</gene>
<dbReference type="EMBL" id="MU005767">
    <property type="protein sequence ID" value="KAF2711819.1"/>
    <property type="molecule type" value="Genomic_DNA"/>
</dbReference>
<sequence>MPGPSSLVAVSSRKAASGLKHASPTSKSPKIRGDKIDGWVLGQRTKTWGRIKGLDLTDKLEVFRQLQRSTNIQRFLDRAVISIMTHPDVDQNENQETTGGSFYPWHGRPDYSILHLISLIKSVIVKRALTSLCQGERPPSLGNPHGHQIETDACDGSAGTPGELLKALRRCRWVEHKVDGVRYAVFVDWALPLTKTSCEATHWVCRSCWFAARYPPPLEQGIRVEPSPPGIPCSSQDTAARCRGN</sequence>
<accession>A0A6G1KG47</accession>